<organism evidence="1">
    <name type="scientific">Tetraodon nigroviridis</name>
    <name type="common">Spotted green pufferfish</name>
    <name type="synonym">Chelonodon nigroviridis</name>
    <dbReference type="NCBI Taxonomy" id="99883"/>
    <lineage>
        <taxon>Eukaryota</taxon>
        <taxon>Metazoa</taxon>
        <taxon>Chordata</taxon>
        <taxon>Craniata</taxon>
        <taxon>Vertebrata</taxon>
        <taxon>Euteleostomi</taxon>
        <taxon>Actinopterygii</taxon>
        <taxon>Neopterygii</taxon>
        <taxon>Teleostei</taxon>
        <taxon>Neoteleostei</taxon>
        <taxon>Acanthomorphata</taxon>
        <taxon>Eupercaria</taxon>
        <taxon>Tetraodontiformes</taxon>
        <taxon>Tetradontoidea</taxon>
        <taxon>Tetraodontidae</taxon>
        <taxon>Tetraodon</taxon>
    </lineage>
</organism>
<comment type="caution">
    <text evidence="1">The sequence shown here is derived from an EMBL/GenBank/DDBJ whole genome shotgun (WGS) entry which is preliminary data.</text>
</comment>
<dbReference type="KEGG" id="tng:GSTEN00003387G001"/>
<protein>
    <submittedName>
        <fullName evidence="1">(spotted green pufferfish) hypothetical protein</fullName>
    </submittedName>
</protein>
<gene>
    <name evidence="1" type="ORF">GSTENG00003387001</name>
</gene>
<dbReference type="EMBL" id="CAAE01007019">
    <property type="protein sequence ID" value="CAF89470.1"/>
    <property type="molecule type" value="Genomic_DNA"/>
</dbReference>
<reference evidence="1" key="1">
    <citation type="journal article" date="2004" name="Nature">
        <title>Genome duplication in the teleost fish Tetraodon nigroviridis reveals the early vertebrate proto-karyotype.</title>
        <authorList>
            <person name="Jaillon O."/>
            <person name="Aury J.-M."/>
            <person name="Brunet F."/>
            <person name="Petit J.-L."/>
            <person name="Stange-Thomann N."/>
            <person name="Mauceli E."/>
            <person name="Bouneau L."/>
            <person name="Fischer C."/>
            <person name="Ozouf-Costaz C."/>
            <person name="Bernot A."/>
            <person name="Nicaud S."/>
            <person name="Jaffe D."/>
            <person name="Fisher S."/>
            <person name="Lutfalla G."/>
            <person name="Dossat C."/>
            <person name="Segurens B."/>
            <person name="Dasilva C."/>
            <person name="Salanoubat M."/>
            <person name="Levy M."/>
            <person name="Boudet N."/>
            <person name="Castellano S."/>
            <person name="Anthouard V."/>
            <person name="Jubin C."/>
            <person name="Castelli V."/>
            <person name="Katinka M."/>
            <person name="Vacherie B."/>
            <person name="Biemont C."/>
            <person name="Skalli Z."/>
            <person name="Cattolico L."/>
            <person name="Poulain J."/>
            <person name="De Berardinis V."/>
            <person name="Cruaud C."/>
            <person name="Duprat S."/>
            <person name="Brottier P."/>
            <person name="Coutanceau J.-P."/>
            <person name="Gouzy J."/>
            <person name="Parra G."/>
            <person name="Lardier G."/>
            <person name="Chapple C."/>
            <person name="McKernan K.J."/>
            <person name="McEwan P."/>
            <person name="Bosak S."/>
            <person name="Kellis M."/>
            <person name="Volff J.-N."/>
            <person name="Guigo R."/>
            <person name="Zody M.C."/>
            <person name="Mesirov J."/>
            <person name="Lindblad-Toh K."/>
            <person name="Birren B."/>
            <person name="Nusbaum C."/>
            <person name="Kahn D."/>
            <person name="Robinson-Rechavi M."/>
            <person name="Laudet V."/>
            <person name="Schachter V."/>
            <person name="Quetier F."/>
            <person name="Saurin W."/>
            <person name="Scarpelli C."/>
            <person name="Wincker P."/>
            <person name="Lander E.S."/>
            <person name="Weissenbach J."/>
            <person name="Roest Crollius H."/>
        </authorList>
    </citation>
    <scope>NUCLEOTIDE SEQUENCE [LARGE SCALE GENOMIC DNA]</scope>
</reference>
<dbReference type="OrthoDB" id="8954436at2759"/>
<proteinExistence type="predicted"/>
<feature type="non-terminal residue" evidence="1">
    <location>
        <position position="1"/>
    </location>
</feature>
<evidence type="ECO:0000313" key="1">
    <source>
        <dbReference type="EMBL" id="CAF89470.1"/>
    </source>
</evidence>
<name>Q4TCB2_TETNG</name>
<dbReference type="AlphaFoldDB" id="Q4TCB2"/>
<reference evidence="1" key="2">
    <citation type="submission" date="2004-02" db="EMBL/GenBank/DDBJ databases">
        <authorList>
            <consortium name="Genoscope"/>
            <consortium name="Whitehead Institute Centre for Genome Research"/>
        </authorList>
    </citation>
    <scope>NUCLEOTIDE SEQUENCE</scope>
</reference>
<sequence length="30" mass="3407">EAKAHMKRCIDSGLWVPNSKMDESDEKEDG</sequence>
<feature type="non-terminal residue" evidence="1">
    <location>
        <position position="30"/>
    </location>
</feature>
<accession>Q4TCB2</accession>